<proteinExistence type="predicted"/>
<name>A0A0L0FE55_9EUKA</name>
<dbReference type="RefSeq" id="XP_014148250.1">
    <property type="nucleotide sequence ID" value="XM_014292775.1"/>
</dbReference>
<dbReference type="EMBL" id="KQ244495">
    <property type="protein sequence ID" value="KNC74348.1"/>
    <property type="molecule type" value="Genomic_DNA"/>
</dbReference>
<gene>
    <name evidence="1" type="ORF">SARC_13101</name>
</gene>
<dbReference type="AlphaFoldDB" id="A0A0L0FE55"/>
<evidence type="ECO:0000313" key="2">
    <source>
        <dbReference type="Proteomes" id="UP000054560"/>
    </source>
</evidence>
<dbReference type="GeneID" id="25913605"/>
<accession>A0A0L0FE55</accession>
<dbReference type="OrthoDB" id="10251155at2759"/>
<dbReference type="Proteomes" id="UP000054560">
    <property type="component" value="Unassembled WGS sequence"/>
</dbReference>
<feature type="non-terminal residue" evidence="1">
    <location>
        <position position="87"/>
    </location>
</feature>
<keyword evidence="2" id="KW-1185">Reference proteome</keyword>
<sequence length="87" mass="9361">QHTPLWAIRSALVEYHSALAQLVGREGRGIATIMDMVALTRLDCTTGSSALIKQVYLQNFKPYTVCGVTQVGSGGRSRETGSLGHLD</sequence>
<reference evidence="1 2" key="1">
    <citation type="submission" date="2011-02" db="EMBL/GenBank/DDBJ databases">
        <title>The Genome Sequence of Sphaeroforma arctica JP610.</title>
        <authorList>
            <consortium name="The Broad Institute Genome Sequencing Platform"/>
            <person name="Russ C."/>
            <person name="Cuomo C."/>
            <person name="Young S.K."/>
            <person name="Zeng Q."/>
            <person name="Gargeya S."/>
            <person name="Alvarado L."/>
            <person name="Berlin A."/>
            <person name="Chapman S.B."/>
            <person name="Chen Z."/>
            <person name="Freedman E."/>
            <person name="Gellesch M."/>
            <person name="Goldberg J."/>
            <person name="Griggs A."/>
            <person name="Gujja S."/>
            <person name="Heilman E."/>
            <person name="Heiman D."/>
            <person name="Howarth C."/>
            <person name="Mehta T."/>
            <person name="Neiman D."/>
            <person name="Pearson M."/>
            <person name="Roberts A."/>
            <person name="Saif S."/>
            <person name="Shea T."/>
            <person name="Shenoy N."/>
            <person name="Sisk P."/>
            <person name="Stolte C."/>
            <person name="Sykes S."/>
            <person name="White J."/>
            <person name="Yandava C."/>
            <person name="Burger G."/>
            <person name="Gray M.W."/>
            <person name="Holland P.W.H."/>
            <person name="King N."/>
            <person name="Lang F.B.F."/>
            <person name="Roger A.J."/>
            <person name="Ruiz-Trillo I."/>
            <person name="Haas B."/>
            <person name="Nusbaum C."/>
            <person name="Birren B."/>
        </authorList>
    </citation>
    <scope>NUCLEOTIDE SEQUENCE [LARGE SCALE GENOMIC DNA]</scope>
    <source>
        <strain evidence="1 2">JP610</strain>
    </source>
</reference>
<organism evidence="1 2">
    <name type="scientific">Sphaeroforma arctica JP610</name>
    <dbReference type="NCBI Taxonomy" id="667725"/>
    <lineage>
        <taxon>Eukaryota</taxon>
        <taxon>Ichthyosporea</taxon>
        <taxon>Ichthyophonida</taxon>
        <taxon>Sphaeroforma</taxon>
    </lineage>
</organism>
<evidence type="ECO:0000313" key="1">
    <source>
        <dbReference type="EMBL" id="KNC74348.1"/>
    </source>
</evidence>
<feature type="non-terminal residue" evidence="1">
    <location>
        <position position="1"/>
    </location>
</feature>
<protein>
    <submittedName>
        <fullName evidence="1">Uncharacterized protein</fullName>
    </submittedName>
</protein>